<keyword evidence="2" id="KW-0067">ATP-binding</keyword>
<dbReference type="PRINTS" id="PR01590">
    <property type="entry name" value="HTHFIS"/>
</dbReference>
<keyword evidence="1" id="KW-0547">Nucleotide-binding</keyword>
<sequence>MNPRDTMPAARILHVDDQPETHEWLKLALERKQYEVTVATDGQSALNSFTTHRPDVVLLDHELPDQSGLEVLRHLKNADPLVEVVMLTGHGSVSLAVEAMREGAFNFVEKPVEFAVLEAVLDKALAHRNLHAEAARLRMSHERRDGLGRMVGTSPAMRRLFDLITLVAPTDASVLIRGENGTGKELVADAVHERSPRANGPIIKINCGAIPGELFESELFGHKRGAFTGALADKRGLIESADRGTLLLDEIGEMPANAQVKLLRVLQEKQVRRLGETRMFTPDFRLICATNSRLETLMADNRFREDLFFRINTVVLDIPPLRERREDIPVLSQLFLQRYAEKYEREVVRYHPSVLQRLMKHVWRGNVRELEHVVEHAVIVATGREIQLRHLPDTFRSGSTVDDTSPLCTLEDVERAAIVRTLAYTRGNKRAAADILGVYRPTLYAKMRKYGLMAPQEEVATA</sequence>
<dbReference type="InterPro" id="IPR058031">
    <property type="entry name" value="AAA_lid_NorR"/>
</dbReference>
<dbReference type="InterPro" id="IPR009057">
    <property type="entry name" value="Homeodomain-like_sf"/>
</dbReference>
<evidence type="ECO:0000256" key="1">
    <source>
        <dbReference type="ARBA" id="ARBA00022741"/>
    </source>
</evidence>
<dbReference type="Gene3D" id="1.10.8.60">
    <property type="match status" value="1"/>
</dbReference>
<feature type="domain" description="Response regulatory" evidence="7">
    <location>
        <begin position="11"/>
        <end position="125"/>
    </location>
</feature>
<dbReference type="KEGG" id="abac:LuPra_03772"/>
<dbReference type="SUPFAM" id="SSF52540">
    <property type="entry name" value="P-loop containing nucleoside triphosphate hydrolases"/>
    <property type="match status" value="1"/>
</dbReference>
<dbReference type="Pfam" id="PF00158">
    <property type="entry name" value="Sigma54_activat"/>
    <property type="match status" value="1"/>
</dbReference>
<dbReference type="Gene3D" id="1.10.10.60">
    <property type="entry name" value="Homeodomain-like"/>
    <property type="match status" value="1"/>
</dbReference>
<dbReference type="GO" id="GO:0006355">
    <property type="term" value="P:regulation of DNA-templated transcription"/>
    <property type="evidence" value="ECO:0007669"/>
    <property type="project" value="InterPro"/>
</dbReference>
<keyword evidence="3" id="KW-0805">Transcription regulation</keyword>
<dbReference type="AlphaFoldDB" id="A0A143PQ86"/>
<dbReference type="Proteomes" id="UP000076079">
    <property type="component" value="Chromosome"/>
</dbReference>
<protein>
    <submittedName>
        <fullName evidence="8">Transcriptional regulatory protein ZraR</fullName>
    </submittedName>
</protein>
<dbReference type="PANTHER" id="PTHR32071">
    <property type="entry name" value="TRANSCRIPTIONAL REGULATORY PROTEIN"/>
    <property type="match status" value="1"/>
</dbReference>
<keyword evidence="9" id="KW-1185">Reference proteome</keyword>
<gene>
    <name evidence="8" type="primary">zraR_16</name>
    <name evidence="8" type="ORF">LuPra_03772</name>
</gene>
<dbReference type="GO" id="GO:0000160">
    <property type="term" value="P:phosphorelay signal transduction system"/>
    <property type="evidence" value="ECO:0007669"/>
    <property type="project" value="InterPro"/>
</dbReference>
<proteinExistence type="predicted"/>
<reference evidence="8 9" key="1">
    <citation type="journal article" date="2016" name="Genome Announc.">
        <title>First Complete Genome Sequence of a Subdivision 6 Acidobacterium Strain.</title>
        <authorList>
            <person name="Huang S."/>
            <person name="Vieira S."/>
            <person name="Bunk B."/>
            <person name="Riedel T."/>
            <person name="Sproer C."/>
            <person name="Overmann J."/>
        </authorList>
    </citation>
    <scope>NUCLEOTIDE SEQUENCE [LARGE SCALE GENOMIC DNA]</scope>
    <source>
        <strain evidence="9">DSM 100886 HEG_-6_39</strain>
    </source>
</reference>
<dbReference type="SMART" id="SM00382">
    <property type="entry name" value="AAA"/>
    <property type="match status" value="1"/>
</dbReference>
<dbReference type="InterPro" id="IPR002197">
    <property type="entry name" value="HTH_Fis"/>
</dbReference>
<dbReference type="PROSITE" id="PS50110">
    <property type="entry name" value="RESPONSE_REGULATORY"/>
    <property type="match status" value="1"/>
</dbReference>
<dbReference type="InterPro" id="IPR001789">
    <property type="entry name" value="Sig_transdc_resp-reg_receiver"/>
</dbReference>
<dbReference type="RefSeq" id="WP_110172166.1">
    <property type="nucleotide sequence ID" value="NZ_CP015136.1"/>
</dbReference>
<keyword evidence="5" id="KW-0597">Phosphoprotein</keyword>
<keyword evidence="4" id="KW-0804">Transcription</keyword>
<dbReference type="Gene3D" id="3.40.50.300">
    <property type="entry name" value="P-loop containing nucleotide triphosphate hydrolases"/>
    <property type="match status" value="1"/>
</dbReference>
<dbReference type="SUPFAM" id="SSF52172">
    <property type="entry name" value="CheY-like"/>
    <property type="match status" value="1"/>
</dbReference>
<dbReference type="OrthoDB" id="9762199at2"/>
<feature type="modified residue" description="4-aspartylphosphate" evidence="5">
    <location>
        <position position="60"/>
    </location>
</feature>
<name>A0A143PQ86_LUTPR</name>
<evidence type="ECO:0000256" key="3">
    <source>
        <dbReference type="ARBA" id="ARBA00023015"/>
    </source>
</evidence>
<dbReference type="PANTHER" id="PTHR32071:SF100">
    <property type="entry name" value="RESPONSE REGULATOR PROTEIN PILR"/>
    <property type="match status" value="1"/>
</dbReference>
<dbReference type="FunFam" id="3.40.50.300:FF:000006">
    <property type="entry name" value="DNA-binding transcriptional regulator NtrC"/>
    <property type="match status" value="1"/>
</dbReference>
<dbReference type="Pfam" id="PF02954">
    <property type="entry name" value="HTH_8"/>
    <property type="match status" value="1"/>
</dbReference>
<evidence type="ECO:0000256" key="2">
    <source>
        <dbReference type="ARBA" id="ARBA00022840"/>
    </source>
</evidence>
<evidence type="ECO:0000256" key="4">
    <source>
        <dbReference type="ARBA" id="ARBA00023163"/>
    </source>
</evidence>
<dbReference type="InterPro" id="IPR027417">
    <property type="entry name" value="P-loop_NTPase"/>
</dbReference>
<organism evidence="8 9">
    <name type="scientific">Luteitalea pratensis</name>
    <dbReference type="NCBI Taxonomy" id="1855912"/>
    <lineage>
        <taxon>Bacteria</taxon>
        <taxon>Pseudomonadati</taxon>
        <taxon>Acidobacteriota</taxon>
        <taxon>Vicinamibacteria</taxon>
        <taxon>Vicinamibacterales</taxon>
        <taxon>Vicinamibacteraceae</taxon>
        <taxon>Luteitalea</taxon>
    </lineage>
</organism>
<dbReference type="GO" id="GO:0043565">
    <property type="term" value="F:sequence-specific DNA binding"/>
    <property type="evidence" value="ECO:0007669"/>
    <property type="project" value="InterPro"/>
</dbReference>
<dbReference type="SUPFAM" id="SSF46689">
    <property type="entry name" value="Homeodomain-like"/>
    <property type="match status" value="1"/>
</dbReference>
<feature type="domain" description="Sigma-54 factor interaction" evidence="6">
    <location>
        <begin position="150"/>
        <end position="379"/>
    </location>
</feature>
<dbReference type="EMBL" id="CP015136">
    <property type="protein sequence ID" value="AMY10536.1"/>
    <property type="molecule type" value="Genomic_DNA"/>
</dbReference>
<evidence type="ECO:0000256" key="5">
    <source>
        <dbReference type="PROSITE-ProRule" id="PRU00169"/>
    </source>
</evidence>
<dbReference type="PROSITE" id="PS50045">
    <property type="entry name" value="SIGMA54_INTERACT_4"/>
    <property type="match status" value="1"/>
</dbReference>
<dbReference type="GO" id="GO:0005524">
    <property type="term" value="F:ATP binding"/>
    <property type="evidence" value="ECO:0007669"/>
    <property type="project" value="UniProtKB-KW"/>
</dbReference>
<accession>A0A143PQ86</accession>
<dbReference type="InterPro" id="IPR002078">
    <property type="entry name" value="Sigma_54_int"/>
</dbReference>
<dbReference type="Gene3D" id="3.40.50.2300">
    <property type="match status" value="1"/>
</dbReference>
<evidence type="ECO:0000313" key="8">
    <source>
        <dbReference type="EMBL" id="AMY10536.1"/>
    </source>
</evidence>
<evidence type="ECO:0000313" key="9">
    <source>
        <dbReference type="Proteomes" id="UP000076079"/>
    </source>
</evidence>
<dbReference type="InterPro" id="IPR011006">
    <property type="entry name" value="CheY-like_superfamily"/>
</dbReference>
<dbReference type="CDD" id="cd00009">
    <property type="entry name" value="AAA"/>
    <property type="match status" value="1"/>
</dbReference>
<evidence type="ECO:0000259" key="6">
    <source>
        <dbReference type="PROSITE" id="PS50045"/>
    </source>
</evidence>
<dbReference type="Pfam" id="PF25601">
    <property type="entry name" value="AAA_lid_14"/>
    <property type="match status" value="1"/>
</dbReference>
<evidence type="ECO:0000259" key="7">
    <source>
        <dbReference type="PROSITE" id="PS50110"/>
    </source>
</evidence>
<dbReference type="Pfam" id="PF00072">
    <property type="entry name" value="Response_reg"/>
    <property type="match status" value="1"/>
</dbReference>
<reference evidence="9" key="2">
    <citation type="submission" date="2016-04" db="EMBL/GenBank/DDBJ databases">
        <title>First Complete Genome Sequence of a Subdivision 6 Acidobacterium.</title>
        <authorList>
            <person name="Huang S."/>
            <person name="Vieira S."/>
            <person name="Bunk B."/>
            <person name="Riedel T."/>
            <person name="Sproeer C."/>
            <person name="Overmann J."/>
        </authorList>
    </citation>
    <scope>NUCLEOTIDE SEQUENCE [LARGE SCALE GENOMIC DNA]</scope>
    <source>
        <strain evidence="9">DSM 100886 HEG_-6_39</strain>
    </source>
</reference>
<dbReference type="InterPro" id="IPR003593">
    <property type="entry name" value="AAA+_ATPase"/>
</dbReference>
<dbReference type="STRING" id="1855912.LuPra_03772"/>
<dbReference type="SMART" id="SM00448">
    <property type="entry name" value="REC"/>
    <property type="match status" value="1"/>
</dbReference>